<sequence>MPNTHSKSLPTLDYVSIVASLYKDRRAMLVGMFATIFGVLTAGFKTGAVVLFLHAGLFALVTVLRYINMRRFERERPAPDDRDAAKVWERRAMVLGFFSAFFYGTWCFSTLVMVRDPFAELMAISVTIAAMIGIATRNFGIDSIVTVQSIASAVPMALGLVMVGDVFHLILACLLIPLMISFRFLAADVRGMLLAAVHGRVAASRLADQLDTALETMQHGLCMLDENGVIALANDRAQQTFAGIAAGAWVGRTFADLMEEAIVRRALPKATAERLLRMIEQQSGGKVVLKLSGDFYCEVTVSSRSDRTVLLFENVTQRVRTQERINFMARNDVLTGLPNRTNFTELADADLAARARMERISPAVLMIIDLDDFKHVNDSLGHLVGDKVLIETARRISDAAHPSSRLARFGGDEFVLYRSEAVNHSAGGAEASAILSAIVQPFNIGHERIDLRASIGYVTTTEADISLDELTARADLALYRAKARGKGQIESFHETMDAEFRYRQRLKVDLGMAIEAGQLRLAYQPLVDLATRKVAGCEALLRWTHPDLGPIPPSVFIPLAEEIGVISKITRFVLKKACAECRNWPDPIGVSVNVSARDLRSDMLVRSITRALKETGLSAHRLEIEVTETALIEERALALKHLRAIAELGVSIALDDFGTGYSSLSYLREMPFRKLKIDQSFVADITSDPRALRLMANVARLGKDLDLILTAEGVETEEQLALISEKTNIDQVQGYLFGMALPSGDIATLIASLEQSARPHLRLAKSD</sequence>
<feature type="domain" description="GGDEF" evidence="3">
    <location>
        <begin position="361"/>
        <end position="494"/>
    </location>
</feature>
<keyword evidence="5" id="KW-1185">Reference proteome</keyword>
<dbReference type="CDD" id="cd01948">
    <property type="entry name" value="EAL"/>
    <property type="match status" value="1"/>
</dbReference>
<organism evidence="4 5">
    <name type="scientific">Pelagibacterium lentulum</name>
    <dbReference type="NCBI Taxonomy" id="2029865"/>
    <lineage>
        <taxon>Bacteria</taxon>
        <taxon>Pseudomonadati</taxon>
        <taxon>Pseudomonadota</taxon>
        <taxon>Alphaproteobacteria</taxon>
        <taxon>Hyphomicrobiales</taxon>
        <taxon>Devosiaceae</taxon>
        <taxon>Pelagibacterium</taxon>
    </lineage>
</organism>
<dbReference type="InterPro" id="IPR013767">
    <property type="entry name" value="PAS_fold"/>
</dbReference>
<feature type="transmembrane region" description="Helical" evidence="1">
    <location>
        <begin position="27"/>
        <end position="44"/>
    </location>
</feature>
<evidence type="ECO:0000259" key="3">
    <source>
        <dbReference type="PROSITE" id="PS50887"/>
    </source>
</evidence>
<feature type="transmembrane region" description="Helical" evidence="1">
    <location>
        <begin position="92"/>
        <end position="112"/>
    </location>
</feature>
<dbReference type="Gene3D" id="3.20.20.450">
    <property type="entry name" value="EAL domain"/>
    <property type="match status" value="1"/>
</dbReference>
<feature type="transmembrane region" description="Helical" evidence="1">
    <location>
        <begin position="50"/>
        <end position="67"/>
    </location>
</feature>
<dbReference type="Proteomes" id="UP000596977">
    <property type="component" value="Unassembled WGS sequence"/>
</dbReference>
<name>A0A916VUU1_9HYPH</name>
<dbReference type="PANTHER" id="PTHR44757:SF2">
    <property type="entry name" value="BIOFILM ARCHITECTURE MAINTENANCE PROTEIN MBAA"/>
    <property type="match status" value="1"/>
</dbReference>
<dbReference type="EMBL" id="BMKB01000001">
    <property type="protein sequence ID" value="GGA37105.1"/>
    <property type="molecule type" value="Genomic_DNA"/>
</dbReference>
<evidence type="ECO:0000313" key="5">
    <source>
        <dbReference type="Proteomes" id="UP000596977"/>
    </source>
</evidence>
<evidence type="ECO:0000256" key="1">
    <source>
        <dbReference type="SAM" id="Phobius"/>
    </source>
</evidence>
<keyword evidence="1" id="KW-1133">Transmembrane helix</keyword>
<dbReference type="CDD" id="cd01949">
    <property type="entry name" value="GGDEF"/>
    <property type="match status" value="1"/>
</dbReference>
<dbReference type="SUPFAM" id="SSF55073">
    <property type="entry name" value="Nucleotide cyclase"/>
    <property type="match status" value="1"/>
</dbReference>
<dbReference type="Pfam" id="PF00989">
    <property type="entry name" value="PAS"/>
    <property type="match status" value="1"/>
</dbReference>
<gene>
    <name evidence="4" type="ORF">GCM10011499_03080</name>
</gene>
<dbReference type="SMART" id="SM00091">
    <property type="entry name" value="PAS"/>
    <property type="match status" value="1"/>
</dbReference>
<dbReference type="Gene3D" id="3.30.70.270">
    <property type="match status" value="1"/>
</dbReference>
<dbReference type="GO" id="GO:0006355">
    <property type="term" value="P:regulation of DNA-templated transcription"/>
    <property type="evidence" value="ECO:0007669"/>
    <property type="project" value="InterPro"/>
</dbReference>
<keyword evidence="1" id="KW-0472">Membrane</keyword>
<feature type="transmembrane region" description="Helical" evidence="1">
    <location>
        <begin position="118"/>
        <end position="136"/>
    </location>
</feature>
<dbReference type="NCBIfam" id="TIGR00254">
    <property type="entry name" value="GGDEF"/>
    <property type="match status" value="1"/>
</dbReference>
<comment type="caution">
    <text evidence="4">The sequence shown here is derived from an EMBL/GenBank/DDBJ whole genome shotgun (WGS) entry which is preliminary data.</text>
</comment>
<feature type="domain" description="EAL" evidence="2">
    <location>
        <begin position="503"/>
        <end position="754"/>
    </location>
</feature>
<dbReference type="InterPro" id="IPR035965">
    <property type="entry name" value="PAS-like_dom_sf"/>
</dbReference>
<dbReference type="OrthoDB" id="9814202at2"/>
<dbReference type="InterPro" id="IPR000014">
    <property type="entry name" value="PAS"/>
</dbReference>
<dbReference type="InterPro" id="IPR029787">
    <property type="entry name" value="Nucleotide_cyclase"/>
</dbReference>
<evidence type="ECO:0000313" key="4">
    <source>
        <dbReference type="EMBL" id="GGA37105.1"/>
    </source>
</evidence>
<dbReference type="Pfam" id="PF00990">
    <property type="entry name" value="GGDEF"/>
    <property type="match status" value="1"/>
</dbReference>
<dbReference type="Pfam" id="PF00563">
    <property type="entry name" value="EAL"/>
    <property type="match status" value="1"/>
</dbReference>
<dbReference type="SUPFAM" id="SSF141868">
    <property type="entry name" value="EAL domain-like"/>
    <property type="match status" value="1"/>
</dbReference>
<dbReference type="SMART" id="SM00267">
    <property type="entry name" value="GGDEF"/>
    <property type="match status" value="1"/>
</dbReference>
<dbReference type="PROSITE" id="PS50887">
    <property type="entry name" value="GGDEF"/>
    <property type="match status" value="1"/>
</dbReference>
<evidence type="ECO:0000259" key="2">
    <source>
        <dbReference type="PROSITE" id="PS50883"/>
    </source>
</evidence>
<dbReference type="CDD" id="cd00130">
    <property type="entry name" value="PAS"/>
    <property type="match status" value="1"/>
</dbReference>
<dbReference type="InterPro" id="IPR000160">
    <property type="entry name" value="GGDEF_dom"/>
</dbReference>
<accession>A0A916VUU1</accession>
<dbReference type="PROSITE" id="PS50883">
    <property type="entry name" value="EAL"/>
    <property type="match status" value="1"/>
</dbReference>
<dbReference type="InterPro" id="IPR052155">
    <property type="entry name" value="Biofilm_reg_signaling"/>
</dbReference>
<keyword evidence="1" id="KW-0812">Transmembrane</keyword>
<dbReference type="RefSeq" id="WP_127073636.1">
    <property type="nucleotide sequence ID" value="NZ_BMKB01000001.1"/>
</dbReference>
<proteinExistence type="predicted"/>
<dbReference type="AlphaFoldDB" id="A0A916VUU1"/>
<dbReference type="PANTHER" id="PTHR44757">
    <property type="entry name" value="DIGUANYLATE CYCLASE DGCP"/>
    <property type="match status" value="1"/>
</dbReference>
<dbReference type="InterPro" id="IPR043128">
    <property type="entry name" value="Rev_trsase/Diguanyl_cyclase"/>
</dbReference>
<protein>
    <submittedName>
        <fullName evidence="4">Diguanylate cyclase</fullName>
    </submittedName>
</protein>
<dbReference type="SMART" id="SM00052">
    <property type="entry name" value="EAL"/>
    <property type="match status" value="1"/>
</dbReference>
<dbReference type="Gene3D" id="3.30.450.20">
    <property type="entry name" value="PAS domain"/>
    <property type="match status" value="1"/>
</dbReference>
<dbReference type="InterPro" id="IPR035919">
    <property type="entry name" value="EAL_sf"/>
</dbReference>
<dbReference type="SUPFAM" id="SSF55785">
    <property type="entry name" value="PYP-like sensor domain (PAS domain)"/>
    <property type="match status" value="1"/>
</dbReference>
<reference evidence="4 5" key="1">
    <citation type="journal article" date="2014" name="Int. J. Syst. Evol. Microbiol.">
        <title>Complete genome sequence of Corynebacterium casei LMG S-19264T (=DSM 44701T), isolated from a smear-ripened cheese.</title>
        <authorList>
            <consortium name="US DOE Joint Genome Institute (JGI-PGF)"/>
            <person name="Walter F."/>
            <person name="Albersmeier A."/>
            <person name="Kalinowski J."/>
            <person name="Ruckert C."/>
        </authorList>
    </citation>
    <scope>NUCLEOTIDE SEQUENCE [LARGE SCALE GENOMIC DNA]</scope>
    <source>
        <strain evidence="4 5">CGMCC 1.15896</strain>
    </source>
</reference>
<dbReference type="InterPro" id="IPR001633">
    <property type="entry name" value="EAL_dom"/>
</dbReference>